<evidence type="ECO:0000256" key="1">
    <source>
        <dbReference type="SAM" id="MobiDB-lite"/>
    </source>
</evidence>
<evidence type="ECO:0000313" key="4">
    <source>
        <dbReference type="Proteomes" id="UP001224775"/>
    </source>
</evidence>
<comment type="caution">
    <text evidence="3">The sequence shown here is derived from an EMBL/GenBank/DDBJ whole genome shotgun (WGS) entry which is preliminary data.</text>
</comment>
<dbReference type="AlphaFoldDB" id="A0AAD8XWQ4"/>
<sequence length="375" mass="43318">MESPHLNKTVTTDEERPDDNYNFSQPTTILLTLVVIYIICTAIWFIHSRYCSANRKGPTFLSALRQRLALWKGSLFRNNRNSHYNDNNLPSHYDLDEREYKSWSVTDVASWSRSKLAVTQLQSNGNHHYNNSPYFRNNTSTTQYHESNHEYDMIIQQAIYALMQQQIDGASLDYITLEYLSRWMPFGTAVRLMSQYDALLTTYSSQEGNNQENHTGWLSEDLPSWYSDNQLHQERNNHHDVEAPDALNSEHVQRLMKDRFGLTLPALRTEEKLPSDTKVASALEMTSRATPIRVTQTKKPAVNNSTNLDDILKSMPPHIRAVAERRSDLVADLLASRQQQQQPLIPIHEEHLTGESEEEADLDSESASLLRRRLR</sequence>
<feature type="transmembrane region" description="Helical" evidence="2">
    <location>
        <begin position="27"/>
        <end position="46"/>
    </location>
</feature>
<feature type="compositionally biased region" description="Acidic residues" evidence="1">
    <location>
        <begin position="355"/>
        <end position="364"/>
    </location>
</feature>
<keyword evidence="2" id="KW-0472">Membrane</keyword>
<proteinExistence type="predicted"/>
<evidence type="ECO:0000256" key="2">
    <source>
        <dbReference type="SAM" id="Phobius"/>
    </source>
</evidence>
<gene>
    <name evidence="3" type="ORF">QTG54_014149</name>
</gene>
<organism evidence="3 4">
    <name type="scientific">Skeletonema marinoi</name>
    <dbReference type="NCBI Taxonomy" id="267567"/>
    <lineage>
        <taxon>Eukaryota</taxon>
        <taxon>Sar</taxon>
        <taxon>Stramenopiles</taxon>
        <taxon>Ochrophyta</taxon>
        <taxon>Bacillariophyta</taxon>
        <taxon>Coscinodiscophyceae</taxon>
        <taxon>Thalassiosirophycidae</taxon>
        <taxon>Thalassiosirales</taxon>
        <taxon>Skeletonemataceae</taxon>
        <taxon>Skeletonema</taxon>
        <taxon>Skeletonema marinoi-dohrnii complex</taxon>
    </lineage>
</organism>
<feature type="region of interest" description="Disordered" evidence="1">
    <location>
        <begin position="351"/>
        <end position="375"/>
    </location>
</feature>
<reference evidence="3" key="1">
    <citation type="submission" date="2023-06" db="EMBL/GenBank/DDBJ databases">
        <title>Survivors Of The Sea: Transcriptome response of Skeletonema marinoi to long-term dormancy.</title>
        <authorList>
            <person name="Pinder M.I.M."/>
            <person name="Kourtchenko O."/>
            <person name="Robertson E.K."/>
            <person name="Larsson T."/>
            <person name="Maumus F."/>
            <person name="Osuna-Cruz C.M."/>
            <person name="Vancaester E."/>
            <person name="Stenow R."/>
            <person name="Vandepoele K."/>
            <person name="Ploug H."/>
            <person name="Bruchert V."/>
            <person name="Godhe A."/>
            <person name="Topel M."/>
        </authorList>
    </citation>
    <scope>NUCLEOTIDE SEQUENCE</scope>
    <source>
        <strain evidence="3">R05AC</strain>
    </source>
</reference>
<keyword evidence="2" id="KW-1133">Transmembrane helix</keyword>
<keyword evidence="4" id="KW-1185">Reference proteome</keyword>
<protein>
    <submittedName>
        <fullName evidence="3">Uncharacterized protein</fullName>
    </submittedName>
</protein>
<dbReference type="EMBL" id="JATAAI010000035">
    <property type="protein sequence ID" value="KAK1735083.1"/>
    <property type="molecule type" value="Genomic_DNA"/>
</dbReference>
<accession>A0AAD8XWQ4</accession>
<evidence type="ECO:0000313" key="3">
    <source>
        <dbReference type="EMBL" id="KAK1735083.1"/>
    </source>
</evidence>
<keyword evidence="2" id="KW-0812">Transmembrane</keyword>
<name>A0AAD8XWQ4_9STRA</name>
<dbReference type="Proteomes" id="UP001224775">
    <property type="component" value="Unassembled WGS sequence"/>
</dbReference>